<gene>
    <name evidence="1" type="ORF">H2200_008409</name>
</gene>
<reference evidence="1" key="1">
    <citation type="submission" date="2022-10" db="EMBL/GenBank/DDBJ databases">
        <title>Culturing micro-colonial fungi from biological soil crusts in the Mojave desert and describing Neophaeococcomyces mojavensis, and introducing the new genera and species Taxawa tesnikishii.</title>
        <authorList>
            <person name="Kurbessoian T."/>
            <person name="Stajich J.E."/>
        </authorList>
    </citation>
    <scope>NUCLEOTIDE SEQUENCE</scope>
    <source>
        <strain evidence="1">TK_41</strain>
    </source>
</reference>
<comment type="caution">
    <text evidence="1">The sequence shown here is derived from an EMBL/GenBank/DDBJ whole genome shotgun (WGS) entry which is preliminary data.</text>
</comment>
<sequence length="805" mass="92738">MQLLWQIPHIAYDDYNSKDNTSHDMEHLPQPIDSDNQPKVHLYVDKKQYAPDDFFMIPKKYGCEDREHLLQEGIPPGMPIDRANTLLQDWLWFGLLSKLLGIKIHSGNFVGCDNQTLDTGGLSVLIRAWLDGRQNEAALEPTDQQINRYIHASIALETARKFICKHLSYTSMENSCGSHSQYDELSSPVHSRIDRKLVLSIAILGETLQQARPPMPGGLDDRISLWKHPSTIDRHWGNSTYCRDLMRTRKWCPFAIHRIESTLPTVSRVYYESTIHQEWESSDHDAAGCTPSECRARQPRRDPVHYCHNNRCATVEVGEQQIVDIIKSGKTPLITWNRTSNPGIAVHAHDLNRWPGKFGALSHSWEEDIVASGLDERPGNNRQMHVCQLERLQRSFNSLINNDTNSENENVPFYVDVLGFPRSSEVKSHAIDQMKTIYSKANAVIVWDRNLIGRKKVEDTIEMNVRLRNGQWAQRLWTAQEAVLAKGLYVEFSGPTFLSLHEIEQAREKARSELSNRYHHIWQSGDPFSAAISALRLSKREDGQVQRTWEALQFRQSRHPEEEALVIANILRLSTQEIASIRDDSENPQVIAQRRMAKLLETMERTQGVGLPSRLIFLLKSRHNTSALNVKPGFGWAPETWMSRQSLRYPLFSPHRQAAFLRCRGLQVKFPGMILRRPNRIYTTSTIHVPVKEPLHKWWRIRIEYHGSDITKFWRDEIWPAREPSIILSVENPAQREEIGLLVVTNDMLDDDVRVVRVICRVWVRLETYSVKLALSVNQFLDSEDCVSFGERLPSTQKWCVDGGD</sequence>
<dbReference type="PANTHER" id="PTHR39596:SF3">
    <property type="entry name" value="HETEROKARYON INCOMPATIBILITY DOMAIN-CONTAINING PROTEIN"/>
    <property type="match status" value="1"/>
</dbReference>
<dbReference type="PANTHER" id="PTHR39596">
    <property type="match status" value="1"/>
</dbReference>
<evidence type="ECO:0000313" key="2">
    <source>
        <dbReference type="Proteomes" id="UP001172673"/>
    </source>
</evidence>
<dbReference type="EMBL" id="JAPDRK010000012">
    <property type="protein sequence ID" value="KAJ9607336.1"/>
    <property type="molecule type" value="Genomic_DNA"/>
</dbReference>
<dbReference type="AlphaFoldDB" id="A0AA38X5V5"/>
<organism evidence="1 2">
    <name type="scientific">Cladophialophora chaetospira</name>
    <dbReference type="NCBI Taxonomy" id="386627"/>
    <lineage>
        <taxon>Eukaryota</taxon>
        <taxon>Fungi</taxon>
        <taxon>Dikarya</taxon>
        <taxon>Ascomycota</taxon>
        <taxon>Pezizomycotina</taxon>
        <taxon>Eurotiomycetes</taxon>
        <taxon>Chaetothyriomycetidae</taxon>
        <taxon>Chaetothyriales</taxon>
        <taxon>Herpotrichiellaceae</taxon>
        <taxon>Cladophialophora</taxon>
    </lineage>
</organism>
<keyword evidence="2" id="KW-1185">Reference proteome</keyword>
<evidence type="ECO:0008006" key="3">
    <source>
        <dbReference type="Google" id="ProtNLM"/>
    </source>
</evidence>
<accession>A0AA38X5V5</accession>
<name>A0AA38X5V5_9EURO</name>
<proteinExistence type="predicted"/>
<dbReference type="Proteomes" id="UP001172673">
    <property type="component" value="Unassembled WGS sequence"/>
</dbReference>
<evidence type="ECO:0000313" key="1">
    <source>
        <dbReference type="EMBL" id="KAJ9607336.1"/>
    </source>
</evidence>
<protein>
    <recommendedName>
        <fullName evidence="3">Heterokaryon incompatibility domain-containing protein</fullName>
    </recommendedName>
</protein>